<keyword evidence="3 9" id="KW-0633">Potassium transport</keyword>
<evidence type="ECO:0000256" key="9">
    <source>
        <dbReference type="HAMAP-Rule" id="MF_00275"/>
    </source>
</evidence>
<evidence type="ECO:0000256" key="4">
    <source>
        <dbReference type="ARBA" id="ARBA00022692"/>
    </source>
</evidence>
<keyword evidence="1 9" id="KW-0813">Transport</keyword>
<dbReference type="Proteomes" id="UP001297600">
    <property type="component" value="Unassembled WGS sequence"/>
</dbReference>
<dbReference type="RefSeq" id="WP_237979053.1">
    <property type="nucleotide sequence ID" value="NZ_JAKNCT010000008.1"/>
</dbReference>
<keyword evidence="7 9" id="KW-0406">Ion transport</keyword>
<reference evidence="10 11" key="1">
    <citation type="submission" date="2022-02" db="EMBL/GenBank/DDBJ databases">
        <title>Mesosutterella porci, a novel member of the family Sutterellaceae from pig feces.</title>
        <authorList>
            <person name="Wylensek D."/>
            <person name="Clavel T."/>
        </authorList>
    </citation>
    <scope>NUCLEOTIDE SEQUENCE [LARGE SCALE GENOMIC DNA]</scope>
    <source>
        <strain evidence="11">oilRF-744-wt-GAM-9</strain>
    </source>
</reference>
<keyword evidence="4 9" id="KW-0812">Transmembrane</keyword>
<evidence type="ECO:0000256" key="5">
    <source>
        <dbReference type="ARBA" id="ARBA00022958"/>
    </source>
</evidence>
<feature type="transmembrane region" description="Helical" evidence="9">
    <location>
        <begin position="285"/>
        <end position="304"/>
    </location>
</feature>
<dbReference type="PANTHER" id="PTHR30607:SF2">
    <property type="entry name" value="POTASSIUM-TRANSPORTING ATPASE POTASSIUM-BINDING SUBUNIT"/>
    <property type="match status" value="1"/>
</dbReference>
<evidence type="ECO:0000256" key="8">
    <source>
        <dbReference type="ARBA" id="ARBA00023136"/>
    </source>
</evidence>
<gene>
    <name evidence="9 10" type="primary">kdpA</name>
    <name evidence="10" type="ORF">MAF45_07695</name>
</gene>
<evidence type="ECO:0000256" key="1">
    <source>
        <dbReference type="ARBA" id="ARBA00022448"/>
    </source>
</evidence>
<keyword evidence="8 9" id="KW-0472">Membrane</keyword>
<evidence type="ECO:0000313" key="10">
    <source>
        <dbReference type="EMBL" id="MCG5031322.1"/>
    </source>
</evidence>
<feature type="transmembrane region" description="Helical" evidence="9">
    <location>
        <begin position="384"/>
        <end position="403"/>
    </location>
</feature>
<feature type="transmembrane region" description="Helical" evidence="9">
    <location>
        <begin position="489"/>
        <end position="510"/>
    </location>
</feature>
<evidence type="ECO:0000256" key="2">
    <source>
        <dbReference type="ARBA" id="ARBA00022475"/>
    </source>
</evidence>
<dbReference type="NCBIfam" id="TIGR00680">
    <property type="entry name" value="kdpA"/>
    <property type="match status" value="1"/>
</dbReference>
<evidence type="ECO:0000313" key="11">
    <source>
        <dbReference type="Proteomes" id="UP001297600"/>
    </source>
</evidence>
<protein>
    <recommendedName>
        <fullName evidence="9">Potassium-transporting ATPase potassium-binding subunit</fullName>
    </recommendedName>
    <alternativeName>
        <fullName evidence="9">ATP phosphohydrolase [potassium-transporting] A chain</fullName>
    </alternativeName>
    <alternativeName>
        <fullName evidence="9">Potassium-binding and translocating subunit A</fullName>
    </alternativeName>
    <alternativeName>
        <fullName evidence="9">Potassium-translocating ATPase A chain</fullName>
    </alternativeName>
</protein>
<comment type="caution">
    <text evidence="9">Lacks conserved residue(s) required for the propagation of feature annotation.</text>
</comment>
<comment type="function">
    <text evidence="9">Part of the high-affinity ATP-driven potassium transport (or Kdp) system, which catalyzes the hydrolysis of ATP coupled with the electrogenic transport of potassium into the cytoplasm. This subunit binds the extracellular potassium ions and delivers the ions to the membrane domain of KdpB through an intramembrane tunnel.</text>
</comment>
<comment type="subcellular location">
    <subcellularLocation>
        <location evidence="9">Cell membrane</location>
        <topology evidence="9">Multi-pass membrane protein</topology>
    </subcellularLocation>
</comment>
<feature type="transmembrane region" description="Helical" evidence="9">
    <location>
        <begin position="135"/>
        <end position="156"/>
    </location>
</feature>
<evidence type="ECO:0000256" key="7">
    <source>
        <dbReference type="ARBA" id="ARBA00023065"/>
    </source>
</evidence>
<dbReference type="InterPro" id="IPR004623">
    <property type="entry name" value="KdpA"/>
</dbReference>
<dbReference type="PIRSF" id="PIRSF001294">
    <property type="entry name" value="K_ATPaseA"/>
    <property type="match status" value="1"/>
</dbReference>
<comment type="caution">
    <text evidence="10">The sequence shown here is derived from an EMBL/GenBank/DDBJ whole genome shotgun (WGS) entry which is preliminary data.</text>
</comment>
<feature type="transmembrane region" description="Helical" evidence="9">
    <location>
        <begin position="424"/>
        <end position="445"/>
    </location>
</feature>
<keyword evidence="2 9" id="KW-1003">Cell membrane</keyword>
<evidence type="ECO:0000256" key="6">
    <source>
        <dbReference type="ARBA" id="ARBA00022989"/>
    </source>
</evidence>
<feature type="transmembrane region" description="Helical" evidence="9">
    <location>
        <begin position="248"/>
        <end position="273"/>
    </location>
</feature>
<dbReference type="EMBL" id="JAKNCT010000008">
    <property type="protein sequence ID" value="MCG5031322.1"/>
    <property type="molecule type" value="Genomic_DNA"/>
</dbReference>
<feature type="transmembrane region" description="Helical" evidence="9">
    <location>
        <begin position="63"/>
        <end position="85"/>
    </location>
</feature>
<proteinExistence type="inferred from homology"/>
<comment type="similarity">
    <text evidence="9">Belongs to the KdpA family.</text>
</comment>
<dbReference type="PANTHER" id="PTHR30607">
    <property type="entry name" value="POTASSIUM-TRANSPORTING ATPASE A CHAIN"/>
    <property type="match status" value="1"/>
</dbReference>
<feature type="transmembrane region" description="Helical" evidence="9">
    <location>
        <begin position="177"/>
        <end position="195"/>
    </location>
</feature>
<keyword evidence="5 9" id="KW-0630">Potassium</keyword>
<keyword evidence="6 9" id="KW-1133">Transmembrane helix</keyword>
<evidence type="ECO:0000256" key="3">
    <source>
        <dbReference type="ARBA" id="ARBA00022538"/>
    </source>
</evidence>
<feature type="transmembrane region" description="Helical" evidence="9">
    <location>
        <begin position="531"/>
        <end position="551"/>
    </location>
</feature>
<dbReference type="HAMAP" id="MF_00275">
    <property type="entry name" value="KdpA"/>
    <property type="match status" value="1"/>
</dbReference>
<sequence>MKLSAVFLLLGVFAVIFTASVPLGLYMDAVFSGRLAGRFAWMRRVEGVFLFPLGESGRRPMDWHEYCLSLIALTVVGTVAAYLIFRFQDLLPLNPLHYPGLSPDLAFNAAVSFSTSTTWQSFAGESTMSLLSQTVGLTVLVFLSSSIGVVAAFAFARGLVQSREPSLGNAWQDMVRCVLWLMVPSAFLVSLLFVSQGCVQTDQAMITLKTLEGATQHIAAGPAASQEALRLLTVTGGSFFNANSAHPFATPTAFICLVQIVMMLLMASSLVFAYGRMTGNVREGFSILFGMALVFTAAFLLIAWSEGRANPLIVAQGVSPGFGNMEGKEVRLGAMLTSLFSATSAASSAGSAAGSYDSMLPLGGGVVLWLIELGDVVFGGARSGLYTMLGLAIVAVFVLGMLIGRTPRYIGKKIDAYDMKMVCVALLVPAICTLIGTAVACVTEAGTNAVTSSGPHGFTEILFAFSSVSNNNGAAFGGLAANSPFYNTALGICMWVSRLFTMTALLAVAGNMASKPRVTHSAQGISTDGPVFSLIFILVAVVISIITYLPALSLGPVVEGIRLFWGGA</sequence>
<organism evidence="10 11">
    <name type="scientific">Mesosutterella porci</name>
    <dbReference type="NCBI Taxonomy" id="2915351"/>
    <lineage>
        <taxon>Bacteria</taxon>
        <taxon>Pseudomonadati</taxon>
        <taxon>Pseudomonadota</taxon>
        <taxon>Betaproteobacteria</taxon>
        <taxon>Burkholderiales</taxon>
        <taxon>Sutterellaceae</taxon>
        <taxon>Mesosutterella</taxon>
    </lineage>
</organism>
<name>A0ABS9MS20_9BURK</name>
<accession>A0ABS9MS20</accession>
<comment type="subunit">
    <text evidence="9">The system is composed of three essential subunits: KdpA, KdpB and KdpC.</text>
</comment>
<dbReference type="Pfam" id="PF03814">
    <property type="entry name" value="KdpA"/>
    <property type="match status" value="1"/>
</dbReference>
<keyword evidence="11" id="KW-1185">Reference proteome</keyword>